<evidence type="ECO:0000313" key="2">
    <source>
        <dbReference type="Proteomes" id="UP000242847"/>
    </source>
</evidence>
<comment type="caution">
    <text evidence="1">The sequence shown here is derived from an EMBL/GenBank/DDBJ whole genome shotgun (WGS) entry which is preliminary data.</text>
</comment>
<evidence type="ECO:0008006" key="3">
    <source>
        <dbReference type="Google" id="ProtNLM"/>
    </source>
</evidence>
<dbReference type="EMBL" id="MUBC01000005">
    <property type="protein sequence ID" value="ONM45247.1"/>
    <property type="molecule type" value="Genomic_DNA"/>
</dbReference>
<evidence type="ECO:0000313" key="1">
    <source>
        <dbReference type="EMBL" id="ONM45247.1"/>
    </source>
</evidence>
<dbReference type="Pfam" id="PF09981">
    <property type="entry name" value="DUF2218"/>
    <property type="match status" value="1"/>
</dbReference>
<dbReference type="PIRSF" id="PIRSF028291">
    <property type="entry name" value="UCP028291"/>
    <property type="match status" value="1"/>
</dbReference>
<reference evidence="1 2" key="1">
    <citation type="submission" date="2017-01" db="EMBL/GenBank/DDBJ databases">
        <title>Draft genome sequence of Pseudomonas pachastrellae type strain CCUG 46540T from a deep sea.</title>
        <authorList>
            <person name="Gomila M."/>
            <person name="Mulet M."/>
            <person name="Lalucat J."/>
            <person name="Garcia-Valdes E."/>
        </authorList>
    </citation>
    <scope>NUCLEOTIDE SEQUENCE [LARGE SCALE GENOMIC DNA]</scope>
    <source>
        <strain evidence="1 2">CCUG 46540</strain>
    </source>
</reference>
<proteinExistence type="predicted"/>
<dbReference type="AlphaFoldDB" id="A0A1S8DLK2"/>
<dbReference type="OrthoDB" id="9806511at2"/>
<keyword evidence="2" id="KW-1185">Reference proteome</keyword>
<accession>A0A1S8DLK2</accession>
<organism evidence="1 2">
    <name type="scientific">Halopseudomonas pachastrellae</name>
    <dbReference type="NCBI Taxonomy" id="254161"/>
    <lineage>
        <taxon>Bacteria</taxon>
        <taxon>Pseudomonadati</taxon>
        <taxon>Pseudomonadota</taxon>
        <taxon>Gammaproteobacteria</taxon>
        <taxon>Pseudomonadales</taxon>
        <taxon>Pseudomonadaceae</taxon>
        <taxon>Halopseudomonas</taxon>
    </lineage>
</organism>
<gene>
    <name evidence="1" type="ORF">BXT89_03425</name>
</gene>
<sequence length="98" mass="11033">MPAKQAQVSTTHASRYIKRLCKHFAHKVESTWDEQQGVTDFPFGRCVMQADGAQLALHCTADDDTQLERVCWVVTDHLERFSVAVEQGDALSVEWQAA</sequence>
<dbReference type="InterPro" id="IPR014543">
    <property type="entry name" value="UCP028291"/>
</dbReference>
<protein>
    <recommendedName>
        <fullName evidence="3">DUF2218 domain-containing protein</fullName>
    </recommendedName>
</protein>
<dbReference type="RefSeq" id="WP_083724712.1">
    <property type="nucleotide sequence ID" value="NZ_FOUD01000013.1"/>
</dbReference>
<dbReference type="Proteomes" id="UP000242847">
    <property type="component" value="Unassembled WGS sequence"/>
</dbReference>
<dbReference type="Gene3D" id="3.30.310.50">
    <property type="entry name" value="Alpha-D-phosphohexomutase, C-terminal domain"/>
    <property type="match status" value="1"/>
</dbReference>
<name>A0A1S8DLK2_9GAMM</name>
<dbReference type="STRING" id="254161.SAMN05216256_11370"/>